<dbReference type="STRING" id="1122155.SAMN02745158_04368"/>
<reference evidence="11 12" key="1">
    <citation type="submission" date="2016-11" db="EMBL/GenBank/DDBJ databases">
        <authorList>
            <person name="Jaros S."/>
            <person name="Januszkiewicz K."/>
            <person name="Wedrychowicz H."/>
        </authorList>
    </citation>
    <scope>NUCLEOTIDE SEQUENCE [LARGE SCALE GENOMIC DNA]</scope>
    <source>
        <strain evidence="11 12">DSM 17459</strain>
    </source>
</reference>
<proteinExistence type="predicted"/>
<dbReference type="PANTHER" id="PTHR43790:SF3">
    <property type="entry name" value="D-ALLOSE IMPORT ATP-BINDING PROTEIN ALSA-RELATED"/>
    <property type="match status" value="1"/>
</dbReference>
<keyword evidence="9" id="KW-0472">Membrane</keyword>
<organism evidence="11 12">
    <name type="scientific">Lactonifactor longoviformis DSM 17459</name>
    <dbReference type="NCBI Taxonomy" id="1122155"/>
    <lineage>
        <taxon>Bacteria</taxon>
        <taxon>Bacillati</taxon>
        <taxon>Bacillota</taxon>
        <taxon>Clostridia</taxon>
        <taxon>Eubacteriales</taxon>
        <taxon>Clostridiaceae</taxon>
        <taxon>Lactonifactor</taxon>
    </lineage>
</organism>
<sequence length="492" mass="53970">MEVILKHITKSFSGTKALDDVELHLKGGEINCLVGENGAGKSTVIKVLAGAHMPDSGEIRIDGKITVLRNPRESQMNKIAVIHQELLLVPEVSVAENIFLGDWPKGKTHFLDRKGMNEKASGILARIGANINPRSIVSSLSTGEQQLVEIAKALSKDIKVLILDEPTASLSEVDANNLLRIVKELKNQGIAVLYVSHRLEEVFAIADKVTVFRDGKYIGCVPGQDATKDEIVKMMVGREAGNIEVRHRVKEKGKKVLEVNHLTSRGMFQDISFDLYEGEVVGLAGLVGAGRTEIVRALYGADTYDSGEILVNGKRRNFHHPADAIREGISLVPEDRKTQGLVLGQSVEHNIQLGILKKISSYGMIQKKQGRAVVEDYRDKLRIKTVSVETDVNSLSGGNQQKVVLARSLAMDPRILFLDEPTRGVDVGAREEIHKLIDEAVKNRLAVLLVSSDILELLALSDRIVVLREGQIAGKFNDHKVSKEEVIKLAAN</sequence>
<dbReference type="AlphaFoldDB" id="A0A1M5D0X2"/>
<keyword evidence="6" id="KW-0547">Nucleotide-binding</keyword>
<evidence type="ECO:0000256" key="5">
    <source>
        <dbReference type="ARBA" id="ARBA00022737"/>
    </source>
</evidence>
<evidence type="ECO:0000256" key="4">
    <source>
        <dbReference type="ARBA" id="ARBA00022597"/>
    </source>
</evidence>
<feature type="domain" description="ABC transporter" evidence="10">
    <location>
        <begin position="251"/>
        <end position="489"/>
    </location>
</feature>
<dbReference type="GO" id="GO:0016887">
    <property type="term" value="F:ATP hydrolysis activity"/>
    <property type="evidence" value="ECO:0007669"/>
    <property type="project" value="InterPro"/>
</dbReference>
<dbReference type="OrthoDB" id="9771863at2"/>
<dbReference type="SMART" id="SM00382">
    <property type="entry name" value="AAA"/>
    <property type="match status" value="2"/>
</dbReference>
<dbReference type="InterPro" id="IPR003593">
    <property type="entry name" value="AAA+_ATPase"/>
</dbReference>
<keyword evidence="7 11" id="KW-0067">ATP-binding</keyword>
<evidence type="ECO:0000256" key="8">
    <source>
        <dbReference type="ARBA" id="ARBA00022967"/>
    </source>
</evidence>
<dbReference type="InterPro" id="IPR027417">
    <property type="entry name" value="P-loop_NTPase"/>
</dbReference>
<keyword evidence="4" id="KW-0762">Sugar transport</keyword>
<dbReference type="PROSITE" id="PS00211">
    <property type="entry name" value="ABC_TRANSPORTER_1"/>
    <property type="match status" value="1"/>
</dbReference>
<dbReference type="PANTHER" id="PTHR43790">
    <property type="entry name" value="CARBOHYDRATE TRANSPORT ATP-BINDING PROTEIN MG119-RELATED"/>
    <property type="match status" value="1"/>
</dbReference>
<dbReference type="InterPro" id="IPR017871">
    <property type="entry name" value="ABC_transporter-like_CS"/>
</dbReference>
<protein>
    <submittedName>
        <fullName evidence="11">Ribose transport system ATP-binding protein</fullName>
    </submittedName>
</protein>
<keyword evidence="12" id="KW-1185">Reference proteome</keyword>
<evidence type="ECO:0000256" key="2">
    <source>
        <dbReference type="ARBA" id="ARBA00022448"/>
    </source>
</evidence>
<comment type="subcellular location">
    <subcellularLocation>
        <location evidence="1">Cell membrane</location>
        <topology evidence="1">Peripheral membrane protein</topology>
    </subcellularLocation>
</comment>
<dbReference type="CDD" id="cd03215">
    <property type="entry name" value="ABC_Carb_Monos_II"/>
    <property type="match status" value="1"/>
</dbReference>
<dbReference type="InterPro" id="IPR003439">
    <property type="entry name" value="ABC_transporter-like_ATP-bd"/>
</dbReference>
<evidence type="ECO:0000313" key="12">
    <source>
        <dbReference type="Proteomes" id="UP000184245"/>
    </source>
</evidence>
<gene>
    <name evidence="11" type="ORF">SAMN02745158_04368</name>
</gene>
<feature type="domain" description="ABC transporter" evidence="10">
    <location>
        <begin position="3"/>
        <end position="239"/>
    </location>
</feature>
<dbReference type="GO" id="GO:0005524">
    <property type="term" value="F:ATP binding"/>
    <property type="evidence" value="ECO:0007669"/>
    <property type="project" value="UniProtKB-KW"/>
</dbReference>
<dbReference type="GO" id="GO:0005886">
    <property type="term" value="C:plasma membrane"/>
    <property type="evidence" value="ECO:0007669"/>
    <property type="project" value="UniProtKB-SubCell"/>
</dbReference>
<dbReference type="SUPFAM" id="SSF52540">
    <property type="entry name" value="P-loop containing nucleoside triphosphate hydrolases"/>
    <property type="match status" value="2"/>
</dbReference>
<dbReference type="FunFam" id="3.40.50.300:FF:000127">
    <property type="entry name" value="Ribose import ATP-binding protein RbsA"/>
    <property type="match status" value="1"/>
</dbReference>
<evidence type="ECO:0000259" key="10">
    <source>
        <dbReference type="PROSITE" id="PS50893"/>
    </source>
</evidence>
<dbReference type="RefSeq" id="WP_072854867.1">
    <property type="nucleotide sequence ID" value="NZ_FQVI01000051.1"/>
</dbReference>
<dbReference type="PROSITE" id="PS50893">
    <property type="entry name" value="ABC_TRANSPORTER_2"/>
    <property type="match status" value="2"/>
</dbReference>
<evidence type="ECO:0000256" key="7">
    <source>
        <dbReference type="ARBA" id="ARBA00022840"/>
    </source>
</evidence>
<keyword evidence="5" id="KW-0677">Repeat</keyword>
<evidence type="ECO:0000256" key="3">
    <source>
        <dbReference type="ARBA" id="ARBA00022475"/>
    </source>
</evidence>
<dbReference type="InterPro" id="IPR050107">
    <property type="entry name" value="ABC_carbohydrate_import_ATPase"/>
</dbReference>
<evidence type="ECO:0000256" key="1">
    <source>
        <dbReference type="ARBA" id="ARBA00004202"/>
    </source>
</evidence>
<dbReference type="EMBL" id="FQVI01000051">
    <property type="protein sequence ID" value="SHF60554.1"/>
    <property type="molecule type" value="Genomic_DNA"/>
</dbReference>
<name>A0A1M5D0X2_9CLOT</name>
<evidence type="ECO:0000256" key="6">
    <source>
        <dbReference type="ARBA" id="ARBA00022741"/>
    </source>
</evidence>
<keyword evidence="3" id="KW-1003">Cell membrane</keyword>
<dbReference type="CDD" id="cd03216">
    <property type="entry name" value="ABC_Carb_Monos_I"/>
    <property type="match status" value="1"/>
</dbReference>
<dbReference type="Pfam" id="PF00005">
    <property type="entry name" value="ABC_tran"/>
    <property type="match status" value="2"/>
</dbReference>
<dbReference type="Proteomes" id="UP000184245">
    <property type="component" value="Unassembled WGS sequence"/>
</dbReference>
<evidence type="ECO:0000256" key="9">
    <source>
        <dbReference type="ARBA" id="ARBA00023136"/>
    </source>
</evidence>
<dbReference type="Gene3D" id="3.40.50.300">
    <property type="entry name" value="P-loop containing nucleotide triphosphate hydrolases"/>
    <property type="match status" value="2"/>
</dbReference>
<accession>A0A1M5D0X2</accession>
<evidence type="ECO:0000313" key="11">
    <source>
        <dbReference type="EMBL" id="SHF60554.1"/>
    </source>
</evidence>
<keyword evidence="2" id="KW-0813">Transport</keyword>
<keyword evidence="8" id="KW-1278">Translocase</keyword>